<dbReference type="Proteomes" id="UP000572635">
    <property type="component" value="Unassembled WGS sequence"/>
</dbReference>
<dbReference type="AlphaFoldDB" id="A0A7W8QI63"/>
<evidence type="ECO:0000256" key="1">
    <source>
        <dbReference type="SAM" id="MobiDB-lite"/>
    </source>
</evidence>
<feature type="region of interest" description="Disordered" evidence="1">
    <location>
        <begin position="89"/>
        <end position="112"/>
    </location>
</feature>
<reference evidence="2 3" key="1">
    <citation type="submission" date="2020-08" db="EMBL/GenBank/DDBJ databases">
        <title>Sequencing the genomes of 1000 actinobacteria strains.</title>
        <authorList>
            <person name="Klenk H.-P."/>
        </authorList>
    </citation>
    <scope>NUCLEOTIDE SEQUENCE [LARGE SCALE GENOMIC DNA]</scope>
    <source>
        <strain evidence="2 3">DSM 44551</strain>
    </source>
</reference>
<gene>
    <name evidence="2" type="ORF">HDA36_000493</name>
</gene>
<dbReference type="RefSeq" id="WP_184388262.1">
    <property type="nucleotide sequence ID" value="NZ_BAAAJD010000023.1"/>
</dbReference>
<name>A0A7W8QI63_9ACTN</name>
<sequence length="112" mass="12034">MDPLFTVQEVAPEPDGAEAALVRRLREARRLIGGAATVGPRRVVHRVGAQSWHGVRTAVAACRSSTDPLLLRPADGPVTCKRCIERERRTAAGRAPGQEAIPFPEVPVPRPG</sequence>
<evidence type="ECO:0000313" key="2">
    <source>
        <dbReference type="EMBL" id="MBB5430409.1"/>
    </source>
</evidence>
<protein>
    <submittedName>
        <fullName evidence="2">Uncharacterized protein</fullName>
    </submittedName>
</protein>
<accession>A0A7W8QI63</accession>
<comment type="caution">
    <text evidence="2">The sequence shown here is derived from an EMBL/GenBank/DDBJ whole genome shotgun (WGS) entry which is preliminary data.</text>
</comment>
<keyword evidence="3" id="KW-1185">Reference proteome</keyword>
<organism evidence="2 3">
    <name type="scientific">Nocardiopsis composta</name>
    <dbReference type="NCBI Taxonomy" id="157465"/>
    <lineage>
        <taxon>Bacteria</taxon>
        <taxon>Bacillati</taxon>
        <taxon>Actinomycetota</taxon>
        <taxon>Actinomycetes</taxon>
        <taxon>Streptosporangiales</taxon>
        <taxon>Nocardiopsidaceae</taxon>
        <taxon>Nocardiopsis</taxon>
    </lineage>
</organism>
<evidence type="ECO:0000313" key="3">
    <source>
        <dbReference type="Proteomes" id="UP000572635"/>
    </source>
</evidence>
<dbReference type="EMBL" id="JACHDB010000001">
    <property type="protein sequence ID" value="MBB5430409.1"/>
    <property type="molecule type" value="Genomic_DNA"/>
</dbReference>
<proteinExistence type="predicted"/>